<organism evidence="1 2">
    <name type="scientific">Crocosphaera subtropica (strain ATCC 51142 / BH68)</name>
    <name type="common">Cyanothece sp. (strain ATCC 51142)</name>
    <dbReference type="NCBI Taxonomy" id="43989"/>
    <lineage>
        <taxon>Bacteria</taxon>
        <taxon>Bacillati</taxon>
        <taxon>Cyanobacteriota</taxon>
        <taxon>Cyanophyceae</taxon>
        <taxon>Oscillatoriophycideae</taxon>
        <taxon>Chroococcales</taxon>
        <taxon>Aphanothecaceae</taxon>
        <taxon>Crocosphaera</taxon>
        <taxon>Crocosphaera subtropica</taxon>
    </lineage>
</organism>
<sequence length="257" mass="28844">MNNIDRLLTFLIGLGLSLPTVLPVLAQTSPPAPENLKTTEALLSQVCDFLKAQPAFTVETDVTYDNVLESGEKVQYSGYQELWVSKPDRMRSDYTGDERITRFYYDGQSFSLFTPPLDVYATKEAPANLDDVVEQIAQRYGITIPMSNLLLSNPCGAIATEIENAVFVGNNLVNRQETYHILLKGEERDIQLWISKTEPPLILKGIINYKTLPSSPQYTALFSNWNFNPSLTDDIFRFVPPQDAVGIEILPSQSNEE</sequence>
<evidence type="ECO:0008006" key="3">
    <source>
        <dbReference type="Google" id="ProtNLM"/>
    </source>
</evidence>
<dbReference type="RefSeq" id="WP_009546687.1">
    <property type="nucleotide sequence ID" value="NC_010546.1"/>
</dbReference>
<evidence type="ECO:0000313" key="2">
    <source>
        <dbReference type="Proteomes" id="UP000001203"/>
    </source>
</evidence>
<gene>
    <name evidence="1" type="ordered locus">cce_0190</name>
</gene>
<protein>
    <recommendedName>
        <fullName evidence="3">DUF2092 domain-containing protein</fullName>
    </recommendedName>
</protein>
<dbReference type="Gene3D" id="2.50.20.10">
    <property type="entry name" value="Lipoprotein localisation LolA/LolB/LppX"/>
    <property type="match status" value="1"/>
</dbReference>
<dbReference type="KEGG" id="cyt:cce_0190"/>
<dbReference type="InterPro" id="IPR029046">
    <property type="entry name" value="LolA/LolB/LppX"/>
</dbReference>
<dbReference type="eggNOG" id="COG3900">
    <property type="taxonomic scope" value="Bacteria"/>
</dbReference>
<proteinExistence type="predicted"/>
<dbReference type="InterPro" id="IPR019207">
    <property type="entry name" value="DUF2092"/>
</dbReference>
<reference evidence="1 2" key="1">
    <citation type="journal article" date="2008" name="Proc. Natl. Acad. Sci. U.S.A.">
        <title>The genome of Cyanothece 51142, a unicellular diazotrophic cyanobacterium important in the marine nitrogen cycle.</title>
        <authorList>
            <person name="Welsh E.A."/>
            <person name="Liberton M."/>
            <person name="Stoeckel J."/>
            <person name="Loh T."/>
            <person name="Elvitigala T."/>
            <person name="Wang C."/>
            <person name="Wollam A."/>
            <person name="Fulton R.S."/>
            <person name="Clifton S.W."/>
            <person name="Jacobs J.M."/>
            <person name="Aurora R."/>
            <person name="Ghosh B.K."/>
            <person name="Sherman L.A."/>
            <person name="Smith R.D."/>
            <person name="Wilson R.K."/>
            <person name="Pakrasi H.B."/>
        </authorList>
    </citation>
    <scope>NUCLEOTIDE SEQUENCE [LARGE SCALE GENOMIC DNA]</scope>
    <source>
        <strain evidence="2">ATCC 51142 / BH68</strain>
    </source>
</reference>
<dbReference type="EMBL" id="CP000806">
    <property type="protein sequence ID" value="ACB49542.1"/>
    <property type="molecule type" value="Genomic_DNA"/>
</dbReference>
<dbReference type="Pfam" id="PF09865">
    <property type="entry name" value="DUF2092"/>
    <property type="match status" value="1"/>
</dbReference>
<keyword evidence="2" id="KW-1185">Reference proteome</keyword>
<dbReference type="STRING" id="43989.cce_0190"/>
<dbReference type="Proteomes" id="UP000001203">
    <property type="component" value="Chromosome circular"/>
</dbReference>
<dbReference type="AlphaFoldDB" id="B1X041"/>
<name>B1X041_CROS5</name>
<dbReference type="HOGENOM" id="CLU_074811_2_0_3"/>
<accession>B1X041</accession>
<dbReference type="SUPFAM" id="SSF89392">
    <property type="entry name" value="Prokaryotic lipoproteins and lipoprotein localization factors"/>
    <property type="match status" value="1"/>
</dbReference>
<dbReference type="PIRSF" id="PIRSF012443">
    <property type="entry name" value="UCP012443"/>
    <property type="match status" value="1"/>
</dbReference>
<evidence type="ECO:0000313" key="1">
    <source>
        <dbReference type="EMBL" id="ACB49542.1"/>
    </source>
</evidence>
<dbReference type="OrthoDB" id="116979at2"/>